<organism evidence="2 3">
    <name type="scientific">Candidatus Filomicrobium marinum</name>
    <dbReference type="NCBI Taxonomy" id="1608628"/>
    <lineage>
        <taxon>Bacteria</taxon>
        <taxon>Pseudomonadati</taxon>
        <taxon>Pseudomonadota</taxon>
        <taxon>Alphaproteobacteria</taxon>
        <taxon>Hyphomicrobiales</taxon>
        <taxon>Hyphomicrobiaceae</taxon>
        <taxon>Filomicrobium</taxon>
    </lineage>
</organism>
<reference evidence="3" key="1">
    <citation type="submission" date="2015-02" db="EMBL/GenBank/DDBJ databases">
        <authorList>
            <person name="Chooi Y.-H."/>
        </authorList>
    </citation>
    <scope>NUCLEOTIDE SEQUENCE [LARGE SCALE GENOMIC DNA]</scope>
    <source>
        <strain evidence="3">strain Y</strain>
    </source>
</reference>
<dbReference type="KEGG" id="fiy:BN1229_v1_2012"/>
<accession>A0A0D6JEZ0</accession>
<dbReference type="AlphaFoldDB" id="A0A0D6JEZ0"/>
<evidence type="ECO:0000313" key="2">
    <source>
        <dbReference type="EMBL" id="CPR19113.1"/>
    </source>
</evidence>
<evidence type="ECO:0000256" key="1">
    <source>
        <dbReference type="SAM" id="MobiDB-lite"/>
    </source>
</evidence>
<feature type="region of interest" description="Disordered" evidence="1">
    <location>
        <begin position="1"/>
        <end position="20"/>
    </location>
</feature>
<sequence>MSKDFDGLREELPGTAAPNDPARTVVVASDTALRSPSHFQRLSIATAALEVSRRELPNLIADTIYNFEGKIVWPNGTTYDLPDVDDAFGGEGSFRWVSDFIRFAEVPPRQHPQRRVIERLRLIDLYFRIAYPERARLIAE</sequence>
<proteinExistence type="predicted"/>
<dbReference type="KEGG" id="fil:BN1229_v1_2008"/>
<evidence type="ECO:0000313" key="3">
    <source>
        <dbReference type="Proteomes" id="UP000033187"/>
    </source>
</evidence>
<dbReference type="Proteomes" id="UP000033187">
    <property type="component" value="Chromosome 1"/>
</dbReference>
<feature type="compositionally biased region" description="Basic and acidic residues" evidence="1">
    <location>
        <begin position="1"/>
        <end position="12"/>
    </location>
</feature>
<keyword evidence="3" id="KW-1185">Reference proteome</keyword>
<gene>
    <name evidence="2" type="ORF">YBN1229_v1_2012</name>
</gene>
<dbReference type="OrthoDB" id="7063057at2"/>
<name>A0A0D6JEZ0_9HYPH</name>
<dbReference type="EMBL" id="LN829119">
    <property type="protein sequence ID" value="CPR19113.1"/>
    <property type="molecule type" value="Genomic_DNA"/>
</dbReference>
<protein>
    <submittedName>
        <fullName evidence="2">Uncharacterized protein</fullName>
    </submittedName>
</protein>
<dbReference type="RefSeq" id="WP_046478086.1">
    <property type="nucleotide sequence ID" value="NZ_LN829118.1"/>
</dbReference>